<dbReference type="PANTHER" id="PTHR47481">
    <property type="match status" value="1"/>
</dbReference>
<dbReference type="Pfam" id="PF14223">
    <property type="entry name" value="Retrotran_gag_2"/>
    <property type="match status" value="1"/>
</dbReference>
<evidence type="ECO:0000313" key="1">
    <source>
        <dbReference type="EMBL" id="KAK2633532.1"/>
    </source>
</evidence>
<reference evidence="1" key="1">
    <citation type="journal article" date="2023" name="Plant J.">
        <title>Genome sequences and population genomics provide insights into the demographic history, inbreeding, and mutation load of two 'living fossil' tree species of Dipteronia.</title>
        <authorList>
            <person name="Feng Y."/>
            <person name="Comes H.P."/>
            <person name="Chen J."/>
            <person name="Zhu S."/>
            <person name="Lu R."/>
            <person name="Zhang X."/>
            <person name="Li P."/>
            <person name="Qiu J."/>
            <person name="Olsen K.M."/>
            <person name="Qiu Y."/>
        </authorList>
    </citation>
    <scope>NUCLEOTIDE SEQUENCE</scope>
    <source>
        <strain evidence="1">KIB01</strain>
    </source>
</reference>
<dbReference type="AlphaFoldDB" id="A0AAD9TCH4"/>
<proteinExistence type="predicted"/>
<organism evidence="1 2">
    <name type="scientific">Dipteronia dyeriana</name>
    <dbReference type="NCBI Taxonomy" id="168575"/>
    <lineage>
        <taxon>Eukaryota</taxon>
        <taxon>Viridiplantae</taxon>
        <taxon>Streptophyta</taxon>
        <taxon>Embryophyta</taxon>
        <taxon>Tracheophyta</taxon>
        <taxon>Spermatophyta</taxon>
        <taxon>Magnoliopsida</taxon>
        <taxon>eudicotyledons</taxon>
        <taxon>Gunneridae</taxon>
        <taxon>Pentapetalae</taxon>
        <taxon>rosids</taxon>
        <taxon>malvids</taxon>
        <taxon>Sapindales</taxon>
        <taxon>Sapindaceae</taxon>
        <taxon>Hippocastanoideae</taxon>
        <taxon>Acereae</taxon>
        <taxon>Dipteronia</taxon>
    </lineage>
</organism>
<accession>A0AAD9TCH4</accession>
<protein>
    <submittedName>
        <fullName evidence="1">Uncharacterized protein</fullName>
    </submittedName>
</protein>
<sequence length="123" mass="14208">MKEDVPSLVMGETGTTFAVWATLEQHLLPITVENERNLKRLLMEIKKGSRSIDKCLKQFKNICDNLATIQKPISDIDKFLQFASDLGRQYMDFQTTMLNKPPLPSFQKFLHALQRHEQTLLSN</sequence>
<keyword evidence="2" id="KW-1185">Reference proteome</keyword>
<gene>
    <name evidence="1" type="ORF">Ddye_032463</name>
</gene>
<evidence type="ECO:0000313" key="2">
    <source>
        <dbReference type="Proteomes" id="UP001280121"/>
    </source>
</evidence>
<dbReference type="PANTHER" id="PTHR47481:SF10">
    <property type="entry name" value="COPIA-LIKE POLYPROTEIN_RETROTRANSPOSON"/>
    <property type="match status" value="1"/>
</dbReference>
<name>A0AAD9TCH4_9ROSI</name>
<dbReference type="Proteomes" id="UP001280121">
    <property type="component" value="Unassembled WGS sequence"/>
</dbReference>
<comment type="caution">
    <text evidence="1">The sequence shown here is derived from an EMBL/GenBank/DDBJ whole genome shotgun (WGS) entry which is preliminary data.</text>
</comment>
<dbReference type="EMBL" id="JANJYI010000042">
    <property type="protein sequence ID" value="KAK2633532.1"/>
    <property type="molecule type" value="Genomic_DNA"/>
</dbReference>